<feature type="transmembrane region" description="Helical" evidence="7">
    <location>
        <begin position="287"/>
        <end position="310"/>
    </location>
</feature>
<dbReference type="Gene3D" id="1.10.3720.10">
    <property type="entry name" value="MetI-like"/>
    <property type="match status" value="1"/>
</dbReference>
<comment type="caution">
    <text evidence="9">The sequence shown here is derived from an EMBL/GenBank/DDBJ whole genome shotgun (WGS) entry which is preliminary data.</text>
</comment>
<evidence type="ECO:0000313" key="9">
    <source>
        <dbReference type="EMBL" id="NDL59041.1"/>
    </source>
</evidence>
<feature type="transmembrane region" description="Helical" evidence="7">
    <location>
        <begin position="183"/>
        <end position="208"/>
    </location>
</feature>
<dbReference type="PROSITE" id="PS50928">
    <property type="entry name" value="ABC_TM1"/>
    <property type="match status" value="1"/>
</dbReference>
<dbReference type="RefSeq" id="WP_162451733.1">
    <property type="nucleotide sequence ID" value="NZ_WLZY01000006.1"/>
</dbReference>
<organism evidence="9 10">
    <name type="scientific">Phytoactinopolyspora mesophila</name>
    <dbReference type="NCBI Taxonomy" id="2650750"/>
    <lineage>
        <taxon>Bacteria</taxon>
        <taxon>Bacillati</taxon>
        <taxon>Actinomycetota</taxon>
        <taxon>Actinomycetes</taxon>
        <taxon>Jiangellales</taxon>
        <taxon>Jiangellaceae</taxon>
        <taxon>Phytoactinopolyspora</taxon>
    </lineage>
</organism>
<dbReference type="InterPro" id="IPR051393">
    <property type="entry name" value="ABC_transporter_permease"/>
</dbReference>
<evidence type="ECO:0000256" key="5">
    <source>
        <dbReference type="ARBA" id="ARBA00022989"/>
    </source>
</evidence>
<evidence type="ECO:0000259" key="8">
    <source>
        <dbReference type="PROSITE" id="PS50928"/>
    </source>
</evidence>
<accession>A0A7K3M6W1</accession>
<dbReference type="InterPro" id="IPR000515">
    <property type="entry name" value="MetI-like"/>
</dbReference>
<reference evidence="9 10" key="1">
    <citation type="submission" date="2019-11" db="EMBL/GenBank/DDBJ databases">
        <authorList>
            <person name="Li X.-J."/>
            <person name="Feng X.-M."/>
        </authorList>
    </citation>
    <scope>NUCLEOTIDE SEQUENCE [LARGE SCALE GENOMIC DNA]</scope>
    <source>
        <strain evidence="9 10">XMNu-373</strain>
    </source>
</reference>
<proteinExistence type="inferred from homology"/>
<feature type="transmembrane region" description="Helical" evidence="7">
    <location>
        <begin position="131"/>
        <end position="151"/>
    </location>
</feature>
<keyword evidence="6 7" id="KW-0472">Membrane</keyword>
<dbReference type="InterPro" id="IPR035906">
    <property type="entry name" value="MetI-like_sf"/>
</dbReference>
<evidence type="ECO:0000256" key="1">
    <source>
        <dbReference type="ARBA" id="ARBA00004651"/>
    </source>
</evidence>
<keyword evidence="3" id="KW-1003">Cell membrane</keyword>
<keyword evidence="5 7" id="KW-1133">Transmembrane helix</keyword>
<feature type="transmembrane region" description="Helical" evidence="7">
    <location>
        <begin position="38"/>
        <end position="60"/>
    </location>
</feature>
<sequence length="317" mass="35704">MATIQERPPGEAAEEVLPTFSRPRQGPLHHLRRIPNPVFAWLLMVPSLLFLGGFTVFPAISALWSSLQEPGIDGGIGPAYYEQMMGDAVFRRSLINNLLFSFITVPVSIAVAMLMAVLVNKKLRGRGLLRLAYFTPAMLPVVAAAAIWLFFYQPNFGALNTIARWLGFEGQNWLGNPSTVLPALMVMMIWHQAGLFMLFYLAGLQLISPELDEASQLEGAGRWYHFRRVTFPLLMPTTLFTSIVGLANSFKQVDFIFVTTQGGPNNASNMLLYYIWQTTFPQRRPEYAAAITVVLVLILIVLALIQIRLFERRIHYR</sequence>
<comment type="similarity">
    <text evidence="7">Belongs to the binding-protein-dependent transport system permease family.</text>
</comment>
<keyword evidence="10" id="KW-1185">Reference proteome</keyword>
<feature type="transmembrane region" description="Helical" evidence="7">
    <location>
        <begin position="98"/>
        <end position="119"/>
    </location>
</feature>
<evidence type="ECO:0000256" key="4">
    <source>
        <dbReference type="ARBA" id="ARBA00022692"/>
    </source>
</evidence>
<feature type="domain" description="ABC transmembrane type-1" evidence="8">
    <location>
        <begin position="94"/>
        <end position="306"/>
    </location>
</feature>
<evidence type="ECO:0000256" key="6">
    <source>
        <dbReference type="ARBA" id="ARBA00023136"/>
    </source>
</evidence>
<dbReference type="SUPFAM" id="SSF161098">
    <property type="entry name" value="MetI-like"/>
    <property type="match status" value="1"/>
</dbReference>
<dbReference type="GO" id="GO:0005886">
    <property type="term" value="C:plasma membrane"/>
    <property type="evidence" value="ECO:0007669"/>
    <property type="project" value="UniProtKB-SubCell"/>
</dbReference>
<dbReference type="Pfam" id="PF00528">
    <property type="entry name" value="BPD_transp_1"/>
    <property type="match status" value="1"/>
</dbReference>
<keyword evidence="2 7" id="KW-0813">Transport</keyword>
<evidence type="ECO:0000256" key="3">
    <source>
        <dbReference type="ARBA" id="ARBA00022475"/>
    </source>
</evidence>
<comment type="subcellular location">
    <subcellularLocation>
        <location evidence="1 7">Cell membrane</location>
        <topology evidence="1 7">Multi-pass membrane protein</topology>
    </subcellularLocation>
</comment>
<dbReference type="PANTHER" id="PTHR30193">
    <property type="entry name" value="ABC TRANSPORTER PERMEASE PROTEIN"/>
    <property type="match status" value="1"/>
</dbReference>
<feature type="transmembrane region" description="Helical" evidence="7">
    <location>
        <begin position="229"/>
        <end position="247"/>
    </location>
</feature>
<dbReference type="AlphaFoldDB" id="A0A7K3M6W1"/>
<protein>
    <submittedName>
        <fullName evidence="9">ABC transporter permease subunit</fullName>
    </submittedName>
</protein>
<dbReference type="CDD" id="cd06261">
    <property type="entry name" value="TM_PBP2"/>
    <property type="match status" value="1"/>
</dbReference>
<dbReference type="Proteomes" id="UP000460435">
    <property type="component" value="Unassembled WGS sequence"/>
</dbReference>
<evidence type="ECO:0000256" key="2">
    <source>
        <dbReference type="ARBA" id="ARBA00022448"/>
    </source>
</evidence>
<keyword evidence="4 7" id="KW-0812">Transmembrane</keyword>
<evidence type="ECO:0000256" key="7">
    <source>
        <dbReference type="RuleBase" id="RU363032"/>
    </source>
</evidence>
<dbReference type="PANTHER" id="PTHR30193:SF37">
    <property type="entry name" value="INNER MEMBRANE ABC TRANSPORTER PERMEASE PROTEIN YCJO"/>
    <property type="match status" value="1"/>
</dbReference>
<dbReference type="EMBL" id="WLZY01000006">
    <property type="protein sequence ID" value="NDL59041.1"/>
    <property type="molecule type" value="Genomic_DNA"/>
</dbReference>
<name>A0A7K3M6W1_9ACTN</name>
<gene>
    <name evidence="9" type="ORF">F7O44_18400</name>
</gene>
<evidence type="ECO:0000313" key="10">
    <source>
        <dbReference type="Proteomes" id="UP000460435"/>
    </source>
</evidence>
<dbReference type="GO" id="GO:0055085">
    <property type="term" value="P:transmembrane transport"/>
    <property type="evidence" value="ECO:0007669"/>
    <property type="project" value="InterPro"/>
</dbReference>